<name>A0A1B7N0T3_9AGAM</name>
<protein>
    <submittedName>
        <fullName evidence="1">Uncharacterized protein</fullName>
    </submittedName>
</protein>
<dbReference type="InParanoid" id="A0A1B7N0T3"/>
<dbReference type="AlphaFoldDB" id="A0A1B7N0T3"/>
<gene>
    <name evidence="1" type="ORF">K503DRAFT_782863</name>
</gene>
<sequence length="178" mass="20184">MSTDLVTSPRYGTTTKAKVNKYSLLSPAPHGNDLLEFRGCANNEQRNVIGREPFANAQRFSTRSYRYRIAISYETKDTSSGKKPVKMTPDSSPMVVEPGTHWVPVAKMKETTHTSDNARDTGLDDWRSCHCRTRKQYLTGWYISTMRSCKCPYIFVNSNRTGRTVVSVCSRTQANIRT</sequence>
<proteinExistence type="predicted"/>
<dbReference type="EMBL" id="KV448294">
    <property type="protein sequence ID" value="OAX38454.1"/>
    <property type="molecule type" value="Genomic_DNA"/>
</dbReference>
<accession>A0A1B7N0T3</accession>
<reference evidence="1 2" key="1">
    <citation type="submission" date="2016-06" db="EMBL/GenBank/DDBJ databases">
        <title>Comparative genomics of the ectomycorrhizal sister species Rhizopogon vinicolor and Rhizopogon vesiculosus (Basidiomycota: Boletales) reveals a divergence of the mating type B locus.</title>
        <authorList>
            <consortium name="DOE Joint Genome Institute"/>
            <person name="Mujic A.B."/>
            <person name="Kuo A."/>
            <person name="Tritt A."/>
            <person name="Lipzen A."/>
            <person name="Chen C."/>
            <person name="Johnson J."/>
            <person name="Sharma A."/>
            <person name="Barry K."/>
            <person name="Grigoriev I.V."/>
            <person name="Spatafora J.W."/>
        </authorList>
    </citation>
    <scope>NUCLEOTIDE SEQUENCE [LARGE SCALE GENOMIC DNA]</scope>
    <source>
        <strain evidence="1 2">AM-OR11-026</strain>
    </source>
</reference>
<organism evidence="1 2">
    <name type="scientific">Rhizopogon vinicolor AM-OR11-026</name>
    <dbReference type="NCBI Taxonomy" id="1314800"/>
    <lineage>
        <taxon>Eukaryota</taxon>
        <taxon>Fungi</taxon>
        <taxon>Dikarya</taxon>
        <taxon>Basidiomycota</taxon>
        <taxon>Agaricomycotina</taxon>
        <taxon>Agaricomycetes</taxon>
        <taxon>Agaricomycetidae</taxon>
        <taxon>Boletales</taxon>
        <taxon>Suillineae</taxon>
        <taxon>Rhizopogonaceae</taxon>
        <taxon>Rhizopogon</taxon>
    </lineage>
</organism>
<keyword evidence="2" id="KW-1185">Reference proteome</keyword>
<dbReference type="Proteomes" id="UP000092154">
    <property type="component" value="Unassembled WGS sequence"/>
</dbReference>
<evidence type="ECO:0000313" key="1">
    <source>
        <dbReference type="EMBL" id="OAX38454.1"/>
    </source>
</evidence>
<evidence type="ECO:0000313" key="2">
    <source>
        <dbReference type="Proteomes" id="UP000092154"/>
    </source>
</evidence>